<dbReference type="RefSeq" id="WP_155446000.1">
    <property type="nucleotide sequence ID" value="NZ_JAOQNR010000010.1"/>
</dbReference>
<dbReference type="AlphaFoldDB" id="A0A6N8DLB7"/>
<dbReference type="Proteomes" id="UP000439113">
    <property type="component" value="Unassembled WGS sequence"/>
</dbReference>
<organism evidence="2 3">
    <name type="scientific">Rhodoblastus acidophilus</name>
    <name type="common">Rhodopseudomonas acidophila</name>
    <dbReference type="NCBI Taxonomy" id="1074"/>
    <lineage>
        <taxon>Bacteria</taxon>
        <taxon>Pseudomonadati</taxon>
        <taxon>Pseudomonadota</taxon>
        <taxon>Alphaproteobacteria</taxon>
        <taxon>Hyphomicrobiales</taxon>
        <taxon>Rhodoblastaceae</taxon>
        <taxon>Rhodoblastus</taxon>
    </lineage>
</organism>
<evidence type="ECO:0000313" key="2">
    <source>
        <dbReference type="EMBL" id="MTV31310.1"/>
    </source>
</evidence>
<keyword evidence="1" id="KW-0732">Signal</keyword>
<accession>A0A6N8DLB7</accession>
<name>A0A6N8DLB7_RHOAC</name>
<feature type="signal peptide" evidence="1">
    <location>
        <begin position="1"/>
        <end position="21"/>
    </location>
</feature>
<dbReference type="EMBL" id="WNKS01000007">
    <property type="protein sequence ID" value="MTV31310.1"/>
    <property type="molecule type" value="Genomic_DNA"/>
</dbReference>
<gene>
    <name evidence="2" type="ORF">GJ654_09925</name>
</gene>
<protein>
    <recommendedName>
        <fullName evidence="4">SGNH/GDSL hydrolase family protein</fullName>
    </recommendedName>
</protein>
<proteinExistence type="predicted"/>
<evidence type="ECO:0000313" key="3">
    <source>
        <dbReference type="Proteomes" id="UP000439113"/>
    </source>
</evidence>
<evidence type="ECO:0000256" key="1">
    <source>
        <dbReference type="SAM" id="SignalP"/>
    </source>
</evidence>
<sequence length="916" mass="93237">MRLVRFSLAASMLASAQVAEAAQANKPPLFAAQRLYNAGGATILGGGAHLVGPGRSYIQPTLVNNYAVAFGDSRTANSTIFPPWSGTSFTVATDYSNGYAGWLFPLSGNRYLAEVGWNYGVGAQTTAGIAGRLNATTQYCSDASTIGYPCFNGANATLTSAISPNPSAPLTIALTGLSGSPAAGDYITIANVTNFGCQITDYNSATPSVTVPANCITASTTAGSAVALARPATVSAFTTYAPFTATSAAGATITDLDTNKANGGAYFGGSYSIVTDPAQTVFLLAGTNDGNRGAANAISALQAIFNAFGPTAANKIVIVGDETPRGLAEGFSRANNSALGAPEVWTIPSSSPYTVTAVNATNYWDTQQVFFAPCGTTTSGTPANTYSCGTGASGVTFSAGVNDGVALTLVASAPAQGQYAVSNGVFTFNSADAGKKIAIYYRWKSNNAPAGSTYLTTIHNWLNATSCGSWTDPISGTTYPGVSGAQCPGLYPWVHVASTWNAHLDPVAVASGGYYFNLPYTSVDGLHPSPYGGALIANAMLQAASQTSAIPDSPPFSPAAAQNYFFYGTSVTSTAAQTSACPATTKNYYLSNVYVGGTALTAIPQATAQSIFKTGSKLYFYNAIQSALNGATVACVDAANGLVQMASPATASLSGSIYNWAFVQNDSTSPASFLGNSINGSNIYSLQTNTASPLANTGTPSGSGIGATVVKGVPNGWTLTADSGSTTALSQGVLGLSYGVEQNPFGDGNDDFVIQLQGYAGSGAPQVTLSQLIQAPIATAFTAGQSHRAICRVKISAGVNGHLYGVKGVALQYYDQATGGTFTPPGLASNTYNVWAARHGASAVEFNDANIANGAPGVTSTSLGNVLTLDELTPAASVQGSGTFSAQLSFFVTFAAGDPVSATIRLQSCRAMQVSQ</sequence>
<comment type="caution">
    <text evidence="2">The sequence shown here is derived from an EMBL/GenBank/DDBJ whole genome shotgun (WGS) entry which is preliminary data.</text>
</comment>
<dbReference type="OrthoDB" id="6816093at2"/>
<reference evidence="2 3" key="1">
    <citation type="submission" date="2019-11" db="EMBL/GenBank/DDBJ databases">
        <title>Whole-genome sequence of a Rhodoblastus acidophilus DSM 142.</title>
        <authorList>
            <person name="Kyndt J.A."/>
            <person name="Meyer T.E."/>
        </authorList>
    </citation>
    <scope>NUCLEOTIDE SEQUENCE [LARGE SCALE GENOMIC DNA]</scope>
    <source>
        <strain evidence="2 3">DSM 142</strain>
    </source>
</reference>
<evidence type="ECO:0008006" key="4">
    <source>
        <dbReference type="Google" id="ProtNLM"/>
    </source>
</evidence>
<feature type="chain" id="PRO_5026845823" description="SGNH/GDSL hydrolase family protein" evidence="1">
    <location>
        <begin position="22"/>
        <end position="916"/>
    </location>
</feature>